<dbReference type="InterPro" id="IPR008640">
    <property type="entry name" value="Adhesin_Head_dom"/>
</dbReference>
<keyword evidence="4" id="KW-1185">Reference proteome</keyword>
<dbReference type="PROSITE" id="PS51688">
    <property type="entry name" value="ICA"/>
    <property type="match status" value="1"/>
</dbReference>
<dbReference type="SUPFAM" id="SSF101967">
    <property type="entry name" value="Adhesin YadA, collagen-binding domain"/>
    <property type="match status" value="1"/>
</dbReference>
<dbReference type="Pfam" id="PF13884">
    <property type="entry name" value="Peptidase_S74"/>
    <property type="match status" value="1"/>
</dbReference>
<evidence type="ECO:0000313" key="4">
    <source>
        <dbReference type="Proteomes" id="UP001597533"/>
    </source>
</evidence>
<protein>
    <submittedName>
        <fullName evidence="3">Tail fiber domain-containing protein</fullName>
    </submittedName>
</protein>
<dbReference type="Proteomes" id="UP001597533">
    <property type="component" value="Unassembled WGS sequence"/>
</dbReference>
<dbReference type="InterPro" id="IPR030392">
    <property type="entry name" value="S74_ICA"/>
</dbReference>
<evidence type="ECO:0000256" key="1">
    <source>
        <dbReference type="SAM" id="SignalP"/>
    </source>
</evidence>
<dbReference type="Gene3D" id="2.150.10.10">
    <property type="entry name" value="Serralysin-like metalloprotease, C-terminal"/>
    <property type="match status" value="1"/>
</dbReference>
<feature type="domain" description="Peptidase S74" evidence="2">
    <location>
        <begin position="355"/>
        <end position="446"/>
    </location>
</feature>
<organism evidence="3 4">
    <name type="scientific">Lacinutrix iliipiscaria</name>
    <dbReference type="NCBI Taxonomy" id="1230532"/>
    <lineage>
        <taxon>Bacteria</taxon>
        <taxon>Pseudomonadati</taxon>
        <taxon>Bacteroidota</taxon>
        <taxon>Flavobacteriia</taxon>
        <taxon>Flavobacteriales</taxon>
        <taxon>Flavobacteriaceae</taxon>
        <taxon>Lacinutrix</taxon>
    </lineage>
</organism>
<name>A0ABW5WM69_9FLAO</name>
<keyword evidence="1" id="KW-0732">Signal</keyword>
<proteinExistence type="predicted"/>
<dbReference type="RefSeq" id="WP_183488016.1">
    <property type="nucleotide sequence ID" value="NZ_JBHUOV010000002.1"/>
</dbReference>
<dbReference type="Gene3D" id="1.10.10.10">
    <property type="entry name" value="Winged helix-like DNA-binding domain superfamily/Winged helix DNA-binding domain"/>
    <property type="match status" value="1"/>
</dbReference>
<feature type="chain" id="PRO_5045694555" evidence="1">
    <location>
        <begin position="22"/>
        <end position="478"/>
    </location>
</feature>
<reference evidence="4" key="1">
    <citation type="journal article" date="2019" name="Int. J. Syst. Evol. Microbiol.">
        <title>The Global Catalogue of Microorganisms (GCM) 10K type strain sequencing project: providing services to taxonomists for standard genome sequencing and annotation.</title>
        <authorList>
            <consortium name="The Broad Institute Genomics Platform"/>
            <consortium name="The Broad Institute Genome Sequencing Center for Infectious Disease"/>
            <person name="Wu L."/>
            <person name="Ma J."/>
        </authorList>
    </citation>
    <scope>NUCLEOTIDE SEQUENCE [LARGE SCALE GENOMIC DNA]</scope>
    <source>
        <strain evidence="4">KCTC 32141</strain>
    </source>
</reference>
<dbReference type="EMBL" id="JBHUOV010000002">
    <property type="protein sequence ID" value="MFD2823802.1"/>
    <property type="molecule type" value="Genomic_DNA"/>
</dbReference>
<dbReference type="InterPro" id="IPR011049">
    <property type="entry name" value="Serralysin-like_metalloprot_C"/>
</dbReference>
<evidence type="ECO:0000259" key="2">
    <source>
        <dbReference type="PROSITE" id="PS51688"/>
    </source>
</evidence>
<dbReference type="Pfam" id="PF05658">
    <property type="entry name" value="YadA_head"/>
    <property type="match status" value="1"/>
</dbReference>
<accession>A0ABW5WM69</accession>
<gene>
    <name evidence="3" type="ORF">ACFS5M_08980</name>
</gene>
<feature type="signal peptide" evidence="1">
    <location>
        <begin position="1"/>
        <end position="21"/>
    </location>
</feature>
<sequence length="478" mass="51977">MKTKLTLFVMLCITLTTVAQQSINYKAVIKDDLGNVVTNQTVDLRFAILRGGAILYRETHLPVTDDNGIVIVNIGEGTPTSGNFETIIWRNDPLSLRLRVQVDIGSGLIDMGITEFKAVPYALNVTGLEALDEGNGIGWRIIRDRNPNNYGNIGLEAIDLSFSDIPSTTSGAIGLNSTAMGRYTTASGLNSTAIGQDTEASGFVSTAMGYHTTAPSYIETVVGSYNTSYIPNNVVDWDGSDRLFVIGNGSSSGNKSNALTVLKNGNIGMGTATPNYKLDVSGATNINEGVSSGIALRVNGDEALWYNGNYFSWGYGTGAGYNFFATNVGLGVYNPNVRLDVDGNIEYTGTITDVSDRRLKENIKPIENVLVQLQSITGYTYNMKNDATKKREFGVVAQDVQAVFPEMVSIIDNEDHLGVSYIQLIPVLLEAIKKQQEIIDSQNSKIDSLSADLEQRDQQAKAFDERLQLIEKNQRINN</sequence>
<dbReference type="InterPro" id="IPR036388">
    <property type="entry name" value="WH-like_DNA-bd_sf"/>
</dbReference>
<evidence type="ECO:0000313" key="3">
    <source>
        <dbReference type="EMBL" id="MFD2823802.1"/>
    </source>
</evidence>
<comment type="caution">
    <text evidence="3">The sequence shown here is derived from an EMBL/GenBank/DDBJ whole genome shotgun (WGS) entry which is preliminary data.</text>
</comment>